<feature type="non-terminal residue" evidence="3">
    <location>
        <position position="1"/>
    </location>
</feature>
<feature type="region of interest" description="Disordered" evidence="1">
    <location>
        <begin position="293"/>
        <end position="316"/>
    </location>
</feature>
<protein>
    <recommendedName>
        <fullName evidence="2">Reverse transcriptase Ty1/copia-type domain-containing protein</fullName>
    </recommendedName>
</protein>
<dbReference type="Pfam" id="PF07727">
    <property type="entry name" value="RVT_2"/>
    <property type="match status" value="1"/>
</dbReference>
<dbReference type="InterPro" id="IPR013103">
    <property type="entry name" value="RVT_2"/>
</dbReference>
<dbReference type="CDD" id="cd09272">
    <property type="entry name" value="RNase_HI_RT_Ty1"/>
    <property type="match status" value="1"/>
</dbReference>
<dbReference type="OrthoDB" id="165748at2759"/>
<dbReference type="SUPFAM" id="SSF53098">
    <property type="entry name" value="Ribonuclease H-like"/>
    <property type="match status" value="1"/>
</dbReference>
<dbReference type="Proteomes" id="UP000266841">
    <property type="component" value="Unassembled WGS sequence"/>
</dbReference>
<evidence type="ECO:0000313" key="4">
    <source>
        <dbReference type="Proteomes" id="UP000266841"/>
    </source>
</evidence>
<keyword evidence="4" id="KW-1185">Reference proteome</keyword>
<dbReference type="SUPFAM" id="SSF56672">
    <property type="entry name" value="DNA/RNA polymerases"/>
    <property type="match status" value="1"/>
</dbReference>
<dbReference type="EMBL" id="AGNL01025970">
    <property type="protein sequence ID" value="EJK58187.1"/>
    <property type="molecule type" value="Genomic_DNA"/>
</dbReference>
<dbReference type="InterPro" id="IPR036397">
    <property type="entry name" value="RNaseH_sf"/>
</dbReference>
<feature type="domain" description="Reverse transcriptase Ty1/copia-type" evidence="2">
    <location>
        <begin position="876"/>
        <end position="1120"/>
    </location>
</feature>
<dbReference type="PANTHER" id="PTHR11439">
    <property type="entry name" value="GAG-POL-RELATED RETROTRANSPOSON"/>
    <property type="match status" value="1"/>
</dbReference>
<reference evidence="3 4" key="1">
    <citation type="journal article" date="2012" name="Genome Biol.">
        <title>Genome and low-iron response of an oceanic diatom adapted to chronic iron limitation.</title>
        <authorList>
            <person name="Lommer M."/>
            <person name="Specht M."/>
            <person name="Roy A.S."/>
            <person name="Kraemer L."/>
            <person name="Andreson R."/>
            <person name="Gutowska M.A."/>
            <person name="Wolf J."/>
            <person name="Bergner S.V."/>
            <person name="Schilhabel M.B."/>
            <person name="Klostermeier U.C."/>
            <person name="Beiko R.G."/>
            <person name="Rosenstiel P."/>
            <person name="Hippler M."/>
            <person name="Laroche J."/>
        </authorList>
    </citation>
    <scope>NUCLEOTIDE SEQUENCE [LARGE SCALE GENOMIC DNA]</scope>
    <source>
        <strain evidence="3 4">CCMP1005</strain>
    </source>
</reference>
<dbReference type="InterPro" id="IPR012337">
    <property type="entry name" value="RNaseH-like_sf"/>
</dbReference>
<name>K0SI93_THAOC</name>
<dbReference type="PANTHER" id="PTHR11439:SF483">
    <property type="entry name" value="PEPTIDE SYNTHASE GLIP-LIKE, PUTATIVE (AFU_ORTHOLOGUE AFUA_3G12920)-RELATED"/>
    <property type="match status" value="1"/>
</dbReference>
<evidence type="ECO:0000259" key="2">
    <source>
        <dbReference type="Pfam" id="PF07727"/>
    </source>
</evidence>
<comment type="caution">
    <text evidence="3">The sequence shown here is derived from an EMBL/GenBank/DDBJ whole genome shotgun (WGS) entry which is preliminary data.</text>
</comment>
<gene>
    <name evidence="3" type="ORF">THAOC_21711</name>
</gene>
<proteinExistence type="predicted"/>
<feature type="compositionally biased region" description="Polar residues" evidence="1">
    <location>
        <begin position="653"/>
        <end position="676"/>
    </location>
</feature>
<evidence type="ECO:0000256" key="1">
    <source>
        <dbReference type="SAM" id="MobiDB-lite"/>
    </source>
</evidence>
<dbReference type="InterPro" id="IPR043502">
    <property type="entry name" value="DNA/RNA_pol_sf"/>
</dbReference>
<sequence>KKGTIRLNIVDDDGNPHIYEIPNAIYDPDSPFNILGIPFLGEFFAKPEDPHGYDPETTITSNSAESKFVWDHGKHVRHFEHPSSRLPELHLNTGFGYFYSFCNRIRNTYNDRVHYAFSTACTTACDEGGISAETLSDPVKRKHARYKLGTSVLFKPGNGNIPERVVYEGASADGKIHFIRHKNNERSTTASSNLSLFNQADLTNVPRSPMDYCQEVGKGISQEEAQRLACPRVLTPLQQELLSWHYRLYHLPFGKIFRMCELGYLPRRLLACKNHPPICVACQFGQAHRRPWRTKGKKSGEIRDRQKEKNAGDGTSVDQIVSAQPGLVPQMHGSLTRDRIWGATTFVDHVTDFVYVHLMKDFTLEATLHAKKAYEKILHLAGHKVKSYRADNGRFADKGFHQACDVLDQKLTFCAVGAHHQNGLIENRNKQLTLGARTLLLDGMRKWPQMIDTMFWPFALRAQADRMNKLHLDKDDKTPESKLYNVPLTDIPVKNFHPLFCPVYVLDHRLHNAGGAGPPKWEPRSRIGVYCGHSPFHAGNVALVFNPQSGLISPQYHVVFDDEFTTVPHMERGEVPPNWPELFKYSTELATDEEYQLANEWLLPEAHADVKKSTSDLIDTRGGGLESLVPKTPEGAQRAKITSPYDIVPDQDLMSQTENDVNPTASTSTGDANSTDPVEEPRSKRRKVSFRDVASVSPSDSAGSRVSECSRPNTSRASSFPHEADDSLLMPTRINLFEAGLRRSARLRELRKQDEENEATALTTKTTKSKQSFFGKQPIRKVINLIALLSSVSDYAILPHAPPPDATPFQRLAYRLEEANELVDGTINCFQHYAFSVKLDLNETFTYKGAQQQPDWGMFFKAMQKEIADHEERGHWTLVERTTMPKWAKTIQAIWSFKRKRYPDGRINKHKARLCAHGGMQQWGENYWETYSPVVNMISVKLLLVIAKLHGLDSKSIDFVLAFPQAELDVDIWMELPLGFAPEDDLDNGRKYVLKLNKNLYGLKQASYNWYEKLKKGLTDRGFTPSTTDPCLYLKRGMIVLTYVDDCIIVGNSMDEIDDFVASMSNTKPHEFQGNKITKPENFILTDEGNIDKFLGIDIKNHNDGSFEMSQPHLIDRTLKYVIESASFPNAHVNAKLTPAAEKVLNKDADGLPRKNDWKYRTAVGMLTYLQGNTRPDISMPVHQTARFCEKPMRSHEKAITRICRYLLHSKDRGIVFKPDVSKGLECYVDADFAGGWCQSDPHDASNIYSRTGFVIKYANCPIFWASKLQTEIALSTAESEYIALSTALREVIPLMRLLKEIHNIFTMLTKPPTFHCTVWEDNQSCIAMATTQKFTPRTKHIALKYHHFRNFVESKEIAIQYVRTEDQQADILTKPVKPELFFPIRKMLMGW</sequence>
<feature type="compositionally biased region" description="Basic and acidic residues" evidence="1">
    <location>
        <begin position="298"/>
        <end position="311"/>
    </location>
</feature>
<dbReference type="GO" id="GO:0003676">
    <property type="term" value="F:nucleic acid binding"/>
    <property type="evidence" value="ECO:0007669"/>
    <property type="project" value="InterPro"/>
</dbReference>
<feature type="region of interest" description="Disordered" evidence="1">
    <location>
        <begin position="614"/>
        <end position="724"/>
    </location>
</feature>
<dbReference type="Gene3D" id="3.30.420.10">
    <property type="entry name" value="Ribonuclease H-like superfamily/Ribonuclease H"/>
    <property type="match status" value="1"/>
</dbReference>
<dbReference type="eggNOG" id="KOG0017">
    <property type="taxonomic scope" value="Eukaryota"/>
</dbReference>
<organism evidence="3 4">
    <name type="scientific">Thalassiosira oceanica</name>
    <name type="common">Marine diatom</name>
    <dbReference type="NCBI Taxonomy" id="159749"/>
    <lineage>
        <taxon>Eukaryota</taxon>
        <taxon>Sar</taxon>
        <taxon>Stramenopiles</taxon>
        <taxon>Ochrophyta</taxon>
        <taxon>Bacillariophyta</taxon>
        <taxon>Coscinodiscophyceae</taxon>
        <taxon>Thalassiosirophycidae</taxon>
        <taxon>Thalassiosirales</taxon>
        <taxon>Thalassiosiraceae</taxon>
        <taxon>Thalassiosira</taxon>
    </lineage>
</organism>
<accession>K0SI93</accession>
<evidence type="ECO:0000313" key="3">
    <source>
        <dbReference type="EMBL" id="EJK58187.1"/>
    </source>
</evidence>